<evidence type="ECO:0000313" key="2">
    <source>
        <dbReference type="EMBL" id="OJZ80181.1"/>
    </source>
</evidence>
<organism evidence="2 3">
    <name type="scientific">Aspergillus luchuensis (strain CBS 106.47)</name>
    <dbReference type="NCBI Taxonomy" id="1137211"/>
    <lineage>
        <taxon>Eukaryota</taxon>
        <taxon>Fungi</taxon>
        <taxon>Dikarya</taxon>
        <taxon>Ascomycota</taxon>
        <taxon>Pezizomycotina</taxon>
        <taxon>Eurotiomycetes</taxon>
        <taxon>Eurotiomycetidae</taxon>
        <taxon>Eurotiales</taxon>
        <taxon>Aspergillaceae</taxon>
        <taxon>Aspergillus</taxon>
        <taxon>Aspergillus subgen. Circumdati</taxon>
    </lineage>
</organism>
<evidence type="ECO:0000256" key="1">
    <source>
        <dbReference type="SAM" id="MobiDB-lite"/>
    </source>
</evidence>
<sequence length="114" mass="12302">MVKIWSKDGERREKMIKESPGRHGQIFAIPSPGTGCAICAGISAQAGASLHRLLVGTPLIDCCCPGPSTFAGARVGPGLVLMRKLSRGFHLKPAWGLRMRTERIFLPSGFDLWA</sequence>
<proteinExistence type="predicted"/>
<dbReference type="AlphaFoldDB" id="A0A1M3T0C5"/>
<dbReference type="Proteomes" id="UP000184063">
    <property type="component" value="Unassembled WGS sequence"/>
</dbReference>
<evidence type="ECO:0000313" key="3">
    <source>
        <dbReference type="Proteomes" id="UP000184063"/>
    </source>
</evidence>
<dbReference type="VEuPathDB" id="FungiDB:ASPFODRAFT_53814"/>
<reference evidence="3" key="1">
    <citation type="journal article" date="2017" name="Genome Biol.">
        <title>Comparative genomics reveals high biological diversity and specific adaptations in the industrially and medically important fungal genus Aspergillus.</title>
        <authorList>
            <person name="de Vries R.P."/>
            <person name="Riley R."/>
            <person name="Wiebenga A."/>
            <person name="Aguilar-Osorio G."/>
            <person name="Amillis S."/>
            <person name="Uchima C.A."/>
            <person name="Anderluh G."/>
            <person name="Asadollahi M."/>
            <person name="Askin M."/>
            <person name="Barry K."/>
            <person name="Battaglia E."/>
            <person name="Bayram O."/>
            <person name="Benocci T."/>
            <person name="Braus-Stromeyer S.A."/>
            <person name="Caldana C."/>
            <person name="Canovas D."/>
            <person name="Cerqueira G.C."/>
            <person name="Chen F."/>
            <person name="Chen W."/>
            <person name="Choi C."/>
            <person name="Clum A."/>
            <person name="Dos Santos R.A."/>
            <person name="Damasio A.R."/>
            <person name="Diallinas G."/>
            <person name="Emri T."/>
            <person name="Fekete E."/>
            <person name="Flipphi M."/>
            <person name="Freyberg S."/>
            <person name="Gallo A."/>
            <person name="Gournas C."/>
            <person name="Habgood R."/>
            <person name="Hainaut M."/>
            <person name="Harispe M.L."/>
            <person name="Henrissat B."/>
            <person name="Hilden K.S."/>
            <person name="Hope R."/>
            <person name="Hossain A."/>
            <person name="Karabika E."/>
            <person name="Karaffa L."/>
            <person name="Karanyi Z."/>
            <person name="Krasevec N."/>
            <person name="Kuo A."/>
            <person name="Kusch H."/>
            <person name="LaButti K."/>
            <person name="Lagendijk E.L."/>
            <person name="Lapidus A."/>
            <person name="Levasseur A."/>
            <person name="Lindquist E."/>
            <person name="Lipzen A."/>
            <person name="Logrieco A.F."/>
            <person name="MacCabe A."/>
            <person name="Maekelae M.R."/>
            <person name="Malavazi I."/>
            <person name="Melin P."/>
            <person name="Meyer V."/>
            <person name="Mielnichuk N."/>
            <person name="Miskei M."/>
            <person name="Molnar A.P."/>
            <person name="Mule G."/>
            <person name="Ngan C.Y."/>
            <person name="Orejas M."/>
            <person name="Orosz E."/>
            <person name="Ouedraogo J.P."/>
            <person name="Overkamp K.M."/>
            <person name="Park H.-S."/>
            <person name="Perrone G."/>
            <person name="Piumi F."/>
            <person name="Punt P.J."/>
            <person name="Ram A.F."/>
            <person name="Ramon A."/>
            <person name="Rauscher S."/>
            <person name="Record E."/>
            <person name="Riano-Pachon D.M."/>
            <person name="Robert V."/>
            <person name="Roehrig J."/>
            <person name="Ruller R."/>
            <person name="Salamov A."/>
            <person name="Salih N.S."/>
            <person name="Samson R.A."/>
            <person name="Sandor E."/>
            <person name="Sanguinetti M."/>
            <person name="Schuetze T."/>
            <person name="Sepcic K."/>
            <person name="Shelest E."/>
            <person name="Sherlock G."/>
            <person name="Sophianopoulou V."/>
            <person name="Squina F.M."/>
            <person name="Sun H."/>
            <person name="Susca A."/>
            <person name="Todd R.B."/>
            <person name="Tsang A."/>
            <person name="Unkles S.E."/>
            <person name="van de Wiele N."/>
            <person name="van Rossen-Uffink D."/>
            <person name="Oliveira J.V."/>
            <person name="Vesth T.C."/>
            <person name="Visser J."/>
            <person name="Yu J.-H."/>
            <person name="Zhou M."/>
            <person name="Andersen M.R."/>
            <person name="Archer D.B."/>
            <person name="Baker S.E."/>
            <person name="Benoit I."/>
            <person name="Brakhage A.A."/>
            <person name="Braus G.H."/>
            <person name="Fischer R."/>
            <person name="Frisvad J.C."/>
            <person name="Goldman G.H."/>
            <person name="Houbraken J."/>
            <person name="Oakley B."/>
            <person name="Pocsi I."/>
            <person name="Scazzocchio C."/>
            <person name="Seiboth B."/>
            <person name="vanKuyk P.A."/>
            <person name="Wortman J."/>
            <person name="Dyer P.S."/>
            <person name="Grigoriev I.V."/>
        </authorList>
    </citation>
    <scope>NUCLEOTIDE SEQUENCE [LARGE SCALE GENOMIC DNA]</scope>
    <source>
        <strain evidence="3">CBS 106.47</strain>
    </source>
</reference>
<feature type="region of interest" description="Disordered" evidence="1">
    <location>
        <begin position="1"/>
        <end position="20"/>
    </location>
</feature>
<gene>
    <name evidence="2" type="ORF">ASPFODRAFT_53814</name>
</gene>
<dbReference type="EMBL" id="KV878259">
    <property type="protein sequence ID" value="OJZ80181.1"/>
    <property type="molecule type" value="Genomic_DNA"/>
</dbReference>
<name>A0A1M3T0C5_ASPLC</name>
<protein>
    <submittedName>
        <fullName evidence="2">Uncharacterized protein</fullName>
    </submittedName>
</protein>
<accession>A0A1M3T0C5</accession>